<dbReference type="InterPro" id="IPR036291">
    <property type="entry name" value="NAD(P)-bd_dom_sf"/>
</dbReference>
<dbReference type="InterPro" id="IPR001509">
    <property type="entry name" value="Epimerase_deHydtase"/>
</dbReference>
<dbReference type="Pfam" id="PF01370">
    <property type="entry name" value="Epimerase"/>
    <property type="match status" value="1"/>
</dbReference>
<keyword evidence="5" id="KW-1185">Reference proteome</keyword>
<comment type="similarity">
    <text evidence="1">Belongs to the NAD(P)-dependent epimerase/dehydratase family. SDR39U1 subfamily.</text>
</comment>
<organism evidence="4 5">
    <name type="scientific">Ginsengibacter hankyongi</name>
    <dbReference type="NCBI Taxonomy" id="2607284"/>
    <lineage>
        <taxon>Bacteria</taxon>
        <taxon>Pseudomonadati</taxon>
        <taxon>Bacteroidota</taxon>
        <taxon>Chitinophagia</taxon>
        <taxon>Chitinophagales</taxon>
        <taxon>Chitinophagaceae</taxon>
        <taxon>Ginsengibacter</taxon>
    </lineage>
</organism>
<dbReference type="InterPro" id="IPR013549">
    <property type="entry name" value="DUF1731"/>
</dbReference>
<dbReference type="Gene3D" id="3.40.50.720">
    <property type="entry name" value="NAD(P)-binding Rossmann-like Domain"/>
    <property type="match status" value="1"/>
</dbReference>
<evidence type="ECO:0000259" key="2">
    <source>
        <dbReference type="Pfam" id="PF01370"/>
    </source>
</evidence>
<dbReference type="NCBIfam" id="TIGR01777">
    <property type="entry name" value="yfcH"/>
    <property type="match status" value="1"/>
</dbReference>
<sequence>MAVVLISGGTGLIGKKLTSHLIERKYEVIILSRNKKNSSSNPLVSYSPWDIKNQLIDADVIRKADYIIHLAGAGVMDKNWTKEYKQQIIDSRTKSSELLVKAINENNHQLKAFISASAIGWYGADARPLIHKDGFIETDPADKTFLGETCVLWESSVDAIAQAGIRLVKLRTGIVLDNEGGAFKEFKAPLNFGVAAILGDGKQIVSWIHIDDICRMYIEAMENKGMSGVYNAVAPLPVSNKKLILTTAEKLRNKFFIPVHIPIFFLKLFMGKRSIEILKSATVCDKKIKSTGFTFLYPTIESALDELISSPK</sequence>
<gene>
    <name evidence="4" type="ORF">FW778_05170</name>
</gene>
<dbReference type="AlphaFoldDB" id="A0A5J5IN47"/>
<dbReference type="PANTHER" id="PTHR11092">
    <property type="entry name" value="SUGAR NUCLEOTIDE EPIMERASE RELATED"/>
    <property type="match status" value="1"/>
</dbReference>
<dbReference type="RefSeq" id="WP_150413537.1">
    <property type="nucleotide sequence ID" value="NZ_VYQF01000001.1"/>
</dbReference>
<dbReference type="InterPro" id="IPR010099">
    <property type="entry name" value="SDR39U1"/>
</dbReference>
<evidence type="ECO:0000259" key="3">
    <source>
        <dbReference type="Pfam" id="PF08338"/>
    </source>
</evidence>
<dbReference type="SUPFAM" id="SSF51735">
    <property type="entry name" value="NAD(P)-binding Rossmann-fold domains"/>
    <property type="match status" value="1"/>
</dbReference>
<evidence type="ECO:0000313" key="5">
    <source>
        <dbReference type="Proteomes" id="UP000326903"/>
    </source>
</evidence>
<dbReference type="PANTHER" id="PTHR11092:SF0">
    <property type="entry name" value="EPIMERASE FAMILY PROTEIN SDR39U1"/>
    <property type="match status" value="1"/>
</dbReference>
<dbReference type="EMBL" id="VYQF01000001">
    <property type="protein sequence ID" value="KAA9041417.1"/>
    <property type="molecule type" value="Genomic_DNA"/>
</dbReference>
<dbReference type="Pfam" id="PF08338">
    <property type="entry name" value="DUF1731"/>
    <property type="match status" value="1"/>
</dbReference>
<proteinExistence type="inferred from homology"/>
<evidence type="ECO:0000313" key="4">
    <source>
        <dbReference type="EMBL" id="KAA9041417.1"/>
    </source>
</evidence>
<feature type="domain" description="NAD-dependent epimerase/dehydratase" evidence="2">
    <location>
        <begin position="4"/>
        <end position="231"/>
    </location>
</feature>
<name>A0A5J5IN47_9BACT</name>
<protein>
    <submittedName>
        <fullName evidence="4">TIGR01777 family protein</fullName>
    </submittedName>
</protein>
<comment type="caution">
    <text evidence="4">The sequence shown here is derived from an EMBL/GenBank/DDBJ whole genome shotgun (WGS) entry which is preliminary data.</text>
</comment>
<feature type="domain" description="DUF1731" evidence="3">
    <location>
        <begin position="261"/>
        <end position="307"/>
    </location>
</feature>
<accession>A0A5J5IN47</accession>
<evidence type="ECO:0000256" key="1">
    <source>
        <dbReference type="ARBA" id="ARBA00009353"/>
    </source>
</evidence>
<reference evidence="4 5" key="1">
    <citation type="submission" date="2019-09" db="EMBL/GenBank/DDBJ databases">
        <title>Draft genome sequence of Ginsengibacter sp. BR5-29.</title>
        <authorList>
            <person name="Im W.-T."/>
        </authorList>
    </citation>
    <scope>NUCLEOTIDE SEQUENCE [LARGE SCALE GENOMIC DNA]</scope>
    <source>
        <strain evidence="4 5">BR5-29</strain>
    </source>
</reference>
<dbReference type="Proteomes" id="UP000326903">
    <property type="component" value="Unassembled WGS sequence"/>
</dbReference>